<organism evidence="1 2">
    <name type="scientific">Hafnia alvei ATCC 51873</name>
    <dbReference type="NCBI Taxonomy" id="1002364"/>
    <lineage>
        <taxon>Bacteria</taxon>
        <taxon>Pseudomonadati</taxon>
        <taxon>Pseudomonadota</taxon>
        <taxon>Gammaproteobacteria</taxon>
        <taxon>Enterobacterales</taxon>
        <taxon>Hafniaceae</taxon>
        <taxon>Hafnia</taxon>
    </lineage>
</organism>
<gene>
    <name evidence="1" type="ORF">HMPREF0454_01964</name>
</gene>
<sequence>MGGIEGENGVNWGIVIVARGFLLFLRWQCMNSDAISALVLEWRYSMEWGKCPIQYPMGLR</sequence>
<evidence type="ECO:0000313" key="2">
    <source>
        <dbReference type="Proteomes" id="UP000005959"/>
    </source>
</evidence>
<reference evidence="1 2" key="1">
    <citation type="submission" date="2011-08" db="EMBL/GenBank/DDBJ databases">
        <authorList>
            <person name="Weinstock G."/>
            <person name="Sodergren E."/>
            <person name="Clifton S."/>
            <person name="Fulton L."/>
            <person name="Fulton B."/>
            <person name="Courtney L."/>
            <person name="Fronick C."/>
            <person name="Harrison M."/>
            <person name="Strong C."/>
            <person name="Farmer C."/>
            <person name="Delahaunty K."/>
            <person name="Markovic C."/>
            <person name="Hall O."/>
            <person name="Minx P."/>
            <person name="Tomlinson C."/>
            <person name="Mitreva M."/>
            <person name="Hou S."/>
            <person name="Chen J."/>
            <person name="Wollam A."/>
            <person name="Pepin K.H."/>
            <person name="Johnson M."/>
            <person name="Bhonagiri V."/>
            <person name="Zhang X."/>
            <person name="Suruliraj S."/>
            <person name="Warren W."/>
            <person name="Chinwalla A."/>
            <person name="Mardis E.R."/>
            <person name="Wilson R.K."/>
        </authorList>
    </citation>
    <scope>NUCLEOTIDE SEQUENCE [LARGE SCALE GENOMIC DNA]</scope>
    <source>
        <strain evidence="1 2">ATCC 51873</strain>
    </source>
</reference>
<dbReference type="AlphaFoldDB" id="G9Y5X0"/>
<dbReference type="EMBL" id="AGCI01000039">
    <property type="protein sequence ID" value="EHM43482.1"/>
    <property type="molecule type" value="Genomic_DNA"/>
</dbReference>
<evidence type="ECO:0000313" key="1">
    <source>
        <dbReference type="EMBL" id="EHM43482.1"/>
    </source>
</evidence>
<dbReference type="HOGENOM" id="CLU_2935083_0_0_6"/>
<proteinExistence type="predicted"/>
<comment type="caution">
    <text evidence="1">The sequence shown here is derived from an EMBL/GenBank/DDBJ whole genome shotgun (WGS) entry which is preliminary data.</text>
</comment>
<protein>
    <submittedName>
        <fullName evidence="1">Uncharacterized protein</fullName>
    </submittedName>
</protein>
<dbReference type="Proteomes" id="UP000005959">
    <property type="component" value="Unassembled WGS sequence"/>
</dbReference>
<name>G9Y5X0_HAFAL</name>
<accession>G9Y5X0</accession>